<evidence type="ECO:0000313" key="4">
    <source>
        <dbReference type="EMBL" id="QEA07104.1"/>
    </source>
</evidence>
<reference evidence="4" key="1">
    <citation type="submission" date="2019-06" db="EMBL/GenBank/DDBJ databases">
        <authorList>
            <person name="Murdoch R.W."/>
            <person name="Fathepure B."/>
        </authorList>
    </citation>
    <scope>NUCLEOTIDE SEQUENCE</scope>
</reference>
<dbReference type="InterPro" id="IPR001431">
    <property type="entry name" value="Pept_M16_Zn_BS"/>
</dbReference>
<keyword evidence="4" id="KW-0645">Protease</keyword>
<dbReference type="PROSITE" id="PS00143">
    <property type="entry name" value="INSULINASE"/>
    <property type="match status" value="1"/>
</dbReference>
<dbReference type="SUPFAM" id="SSF63411">
    <property type="entry name" value="LuxS/MPP-like metallohydrolase"/>
    <property type="match status" value="2"/>
</dbReference>
<dbReference type="GO" id="GO:0006508">
    <property type="term" value="P:proteolysis"/>
    <property type="evidence" value="ECO:0007669"/>
    <property type="project" value="UniProtKB-KW"/>
</dbReference>
<dbReference type="PANTHER" id="PTHR11851">
    <property type="entry name" value="METALLOPROTEASE"/>
    <property type="match status" value="1"/>
</dbReference>
<evidence type="ECO:0000259" key="3">
    <source>
        <dbReference type="Pfam" id="PF05193"/>
    </source>
</evidence>
<dbReference type="InterPro" id="IPR011249">
    <property type="entry name" value="Metalloenz_LuxS/M16"/>
</dbReference>
<comment type="similarity">
    <text evidence="1">Belongs to the peptidase M16 family.</text>
</comment>
<proteinExistence type="inferred from homology"/>
<dbReference type="EC" id="3.4.24.-" evidence="4"/>
<feature type="domain" description="Peptidase M16 C-terminal" evidence="3">
    <location>
        <begin position="184"/>
        <end position="366"/>
    </location>
</feature>
<sequence>MIAGLLTLAVPASAQDWPVSETRLDNGLHVIVREDHRAPVAVSQIWYAVGSSYESRPHTGISHVLEHMMFKGTKDLKPGEFSEIVARNGGEENAFTGRDYTAYYEQLAADRLETAFRLEADRMHQLRLDPEAFRKERDVVLEERRLRIVDQPVAAFGERFNAVSYPVSAYRQPVIGWSEDLHGLDIDDLRDWYRRWYSPANATLVVVGDVEPEAVFALAREYFGPVPGGEEPQPPVDRHMDAPGERRLTASDDRVRVPHLSMAYEVPSAATAKDMADVYALEVLAGVLDGGDGARLAQRLVRDQSVAAGIGAGYSPVARLDTRFSIQATPTPDTSPEALEAAVREQVAALRREPVDAQTLERAQNQILADHLYGLDSMFYQAMRIGRLEVTGIGWSWLKGFEAGIRGVTAADVQRVARTYLTDDRLAVGVLRPGGGNGDTDEEAE</sequence>
<dbReference type="AlphaFoldDB" id="A0A5B8RHW6"/>
<protein>
    <submittedName>
        <fullName evidence="4">Putative zinc protease</fullName>
        <ecNumber evidence="4">3.4.24.-</ecNumber>
    </submittedName>
</protein>
<dbReference type="InterPro" id="IPR007863">
    <property type="entry name" value="Peptidase_M16_C"/>
</dbReference>
<dbReference type="Gene3D" id="3.30.830.10">
    <property type="entry name" value="Metalloenzyme, LuxS/M16 peptidase-like"/>
    <property type="match status" value="2"/>
</dbReference>
<evidence type="ECO:0000256" key="1">
    <source>
        <dbReference type="ARBA" id="ARBA00007261"/>
    </source>
</evidence>
<dbReference type="InterPro" id="IPR050361">
    <property type="entry name" value="MPP/UQCRC_Complex"/>
</dbReference>
<gene>
    <name evidence="4" type="ORF">KBTEX_03449</name>
</gene>
<dbReference type="InterPro" id="IPR011765">
    <property type="entry name" value="Pept_M16_N"/>
</dbReference>
<dbReference type="PANTHER" id="PTHR11851:SF49">
    <property type="entry name" value="MITOCHONDRIAL-PROCESSING PEPTIDASE SUBUNIT ALPHA"/>
    <property type="match status" value="1"/>
</dbReference>
<dbReference type="EMBL" id="MN079202">
    <property type="protein sequence ID" value="QEA07104.1"/>
    <property type="molecule type" value="Genomic_DNA"/>
</dbReference>
<dbReference type="Pfam" id="PF00675">
    <property type="entry name" value="Peptidase_M16"/>
    <property type="match status" value="1"/>
</dbReference>
<name>A0A5B8RHW6_9ZZZZ</name>
<organism evidence="4">
    <name type="scientific">uncultured organism</name>
    <dbReference type="NCBI Taxonomy" id="155900"/>
    <lineage>
        <taxon>unclassified sequences</taxon>
        <taxon>environmental samples</taxon>
    </lineage>
</organism>
<dbReference type="GO" id="GO:0046872">
    <property type="term" value="F:metal ion binding"/>
    <property type="evidence" value="ECO:0007669"/>
    <property type="project" value="InterPro"/>
</dbReference>
<evidence type="ECO:0000259" key="2">
    <source>
        <dbReference type="Pfam" id="PF00675"/>
    </source>
</evidence>
<dbReference type="Pfam" id="PF05193">
    <property type="entry name" value="Peptidase_M16_C"/>
    <property type="match status" value="1"/>
</dbReference>
<feature type="domain" description="Peptidase M16 N-terminal" evidence="2">
    <location>
        <begin position="30"/>
        <end position="144"/>
    </location>
</feature>
<dbReference type="GO" id="GO:0004222">
    <property type="term" value="F:metalloendopeptidase activity"/>
    <property type="evidence" value="ECO:0007669"/>
    <property type="project" value="InterPro"/>
</dbReference>
<keyword evidence="4" id="KW-0378">Hydrolase</keyword>
<accession>A0A5B8RHW6</accession>